<evidence type="ECO:0000313" key="8">
    <source>
        <dbReference type="EMBL" id="KEQ17019.1"/>
    </source>
</evidence>
<accession>A0A081NEZ6</accession>
<keyword evidence="3" id="KW-0560">Oxidoreductase</keyword>
<dbReference type="RefSeq" id="WP_034839447.1">
    <property type="nucleotide sequence ID" value="NZ_JOKH01000004.1"/>
</dbReference>
<dbReference type="EC" id="1.1.1.313" evidence="6"/>
<comment type="caution">
    <text evidence="8">The sequence shown here is derived from an EMBL/GenBank/DDBJ whole genome shotgun (WGS) entry which is preliminary data.</text>
</comment>
<dbReference type="CDD" id="cd05346">
    <property type="entry name" value="SDR_c5"/>
    <property type="match status" value="1"/>
</dbReference>
<dbReference type="GO" id="GO:0016616">
    <property type="term" value="F:oxidoreductase activity, acting on the CH-OH group of donors, NAD or NADP as acceptor"/>
    <property type="evidence" value="ECO:0007669"/>
    <property type="project" value="UniProtKB-ARBA"/>
</dbReference>
<dbReference type="EMBL" id="JOKH01000004">
    <property type="protein sequence ID" value="KEQ17019.1"/>
    <property type="molecule type" value="Genomic_DNA"/>
</dbReference>
<protein>
    <recommendedName>
        <fullName evidence="6">sulfoacetaldehyde reductase (NADPH)</fullName>
        <ecNumber evidence="6">1.1.1.313</ecNumber>
    </recommendedName>
</protein>
<proteinExistence type="inferred from homology"/>
<dbReference type="STRING" id="1137799.GZ78_20615"/>
<comment type="catalytic activity">
    <reaction evidence="4">
        <text>2-hydroxyethane-1-sulfonate + NADP(+) = sulfoacetaldehyde + NADPH + H(+)</text>
        <dbReference type="Rhea" id="RHEA:29591"/>
        <dbReference type="ChEBI" id="CHEBI:15378"/>
        <dbReference type="ChEBI" id="CHEBI:57783"/>
        <dbReference type="ChEBI" id="CHEBI:58246"/>
        <dbReference type="ChEBI" id="CHEBI:58349"/>
        <dbReference type="ChEBI" id="CHEBI:61904"/>
        <dbReference type="EC" id="1.1.1.313"/>
    </reaction>
</comment>
<dbReference type="SUPFAM" id="SSF51735">
    <property type="entry name" value="NAD(P)-binding Rossmann-fold domains"/>
    <property type="match status" value="1"/>
</dbReference>
<evidence type="ECO:0000256" key="4">
    <source>
        <dbReference type="ARBA" id="ARBA00052263"/>
    </source>
</evidence>
<sequence length="254" mass="27493">MSLKTVFITGATSGFGEACARRFASEQGWQLVITGRRKERLEALAKELSISCPVHSIVFDMRDEKAIKEAVSHLPEAFSDIHTLINNAGLALGTKSADQCDTEQWVNMIDTNIKGLVLITHALLPALKKNNSGSIINLGSVAGTYPYPGANVYGGTKAFVKQFSLNLRSDLLGTGIRVTNIEPGMAETEFSVVRFDGDSAKADAVYEGMKPLSAEDIAESIYWVASRPAHVNINAMEIMPVQQAFGAFSVDRSH</sequence>
<gene>
    <name evidence="8" type="ORF">GZ78_20615</name>
</gene>
<dbReference type="InterPro" id="IPR020904">
    <property type="entry name" value="Sc_DH/Rdtase_CS"/>
</dbReference>
<keyword evidence="9" id="KW-1185">Reference proteome</keyword>
<evidence type="ECO:0000256" key="3">
    <source>
        <dbReference type="ARBA" id="ARBA00023002"/>
    </source>
</evidence>
<dbReference type="InterPro" id="IPR036291">
    <property type="entry name" value="NAD(P)-bd_dom_sf"/>
</dbReference>
<organism evidence="8 9">
    <name type="scientific">Endozoicomonas numazuensis</name>
    <dbReference type="NCBI Taxonomy" id="1137799"/>
    <lineage>
        <taxon>Bacteria</taxon>
        <taxon>Pseudomonadati</taxon>
        <taxon>Pseudomonadota</taxon>
        <taxon>Gammaproteobacteria</taxon>
        <taxon>Oceanospirillales</taxon>
        <taxon>Endozoicomonadaceae</taxon>
        <taxon>Endozoicomonas</taxon>
    </lineage>
</organism>
<evidence type="ECO:0000256" key="6">
    <source>
        <dbReference type="ARBA" id="ARBA00066933"/>
    </source>
</evidence>
<dbReference type="OrthoDB" id="9810734at2"/>
<dbReference type="Gene3D" id="3.40.50.720">
    <property type="entry name" value="NAD(P)-binding Rossmann-like Domain"/>
    <property type="match status" value="1"/>
</dbReference>
<comment type="pathway">
    <text evidence="1">Organosulfur degradation.</text>
</comment>
<evidence type="ECO:0000313" key="9">
    <source>
        <dbReference type="Proteomes" id="UP000028073"/>
    </source>
</evidence>
<dbReference type="PROSITE" id="PS00061">
    <property type="entry name" value="ADH_SHORT"/>
    <property type="match status" value="1"/>
</dbReference>
<evidence type="ECO:0000256" key="5">
    <source>
        <dbReference type="ARBA" id="ARBA00063095"/>
    </source>
</evidence>
<name>A0A081NEZ6_9GAMM</name>
<dbReference type="InterPro" id="IPR002347">
    <property type="entry name" value="SDR_fam"/>
</dbReference>
<comment type="similarity">
    <text evidence="2 7">Belongs to the short-chain dehydrogenases/reductases (SDR) family.</text>
</comment>
<dbReference type="PANTHER" id="PTHR42901:SF1">
    <property type="entry name" value="ALCOHOL DEHYDROGENASE"/>
    <property type="match status" value="1"/>
</dbReference>
<dbReference type="PRINTS" id="PR00080">
    <property type="entry name" value="SDRFAMILY"/>
</dbReference>
<comment type="subunit">
    <text evidence="5">Homodimer and heterotetramer.</text>
</comment>
<dbReference type="Pfam" id="PF00106">
    <property type="entry name" value="adh_short"/>
    <property type="match status" value="1"/>
</dbReference>
<dbReference type="PANTHER" id="PTHR42901">
    <property type="entry name" value="ALCOHOL DEHYDROGENASE"/>
    <property type="match status" value="1"/>
</dbReference>
<evidence type="ECO:0000256" key="1">
    <source>
        <dbReference type="ARBA" id="ARBA00005177"/>
    </source>
</evidence>
<dbReference type="PRINTS" id="PR00081">
    <property type="entry name" value="GDHRDH"/>
</dbReference>
<evidence type="ECO:0000256" key="2">
    <source>
        <dbReference type="ARBA" id="ARBA00006484"/>
    </source>
</evidence>
<reference evidence="8 9" key="1">
    <citation type="submission" date="2014-06" db="EMBL/GenBank/DDBJ databases">
        <title>Whole Genome Sequences of Three Symbiotic Endozoicomonas Bacteria.</title>
        <authorList>
            <person name="Neave M.J."/>
            <person name="Apprill A."/>
            <person name="Voolstra C.R."/>
        </authorList>
    </citation>
    <scope>NUCLEOTIDE SEQUENCE [LARGE SCALE GENOMIC DNA]</scope>
    <source>
        <strain evidence="8 9">DSM 25634</strain>
    </source>
</reference>
<dbReference type="Proteomes" id="UP000028073">
    <property type="component" value="Unassembled WGS sequence"/>
</dbReference>
<dbReference type="AlphaFoldDB" id="A0A081NEZ6"/>
<dbReference type="eggNOG" id="COG4221">
    <property type="taxonomic scope" value="Bacteria"/>
</dbReference>
<dbReference type="FunFam" id="3.40.50.720:FF:000047">
    <property type="entry name" value="NADP-dependent L-serine/L-allo-threonine dehydrogenase"/>
    <property type="match status" value="1"/>
</dbReference>
<evidence type="ECO:0000256" key="7">
    <source>
        <dbReference type="RuleBase" id="RU000363"/>
    </source>
</evidence>